<dbReference type="STRING" id="488538.SAR116_1885"/>
<dbReference type="HOGENOM" id="CLU_1389222_0_0_5"/>
<gene>
    <name evidence="2" type="ordered locus">SAR116_1885</name>
</gene>
<evidence type="ECO:0000313" key="2">
    <source>
        <dbReference type="EMBL" id="ADE40128.1"/>
    </source>
</evidence>
<dbReference type="eggNOG" id="ENOG5030YZ8">
    <property type="taxonomic scope" value="Bacteria"/>
</dbReference>
<reference evidence="2 3" key="1">
    <citation type="journal article" date="2010" name="J. Bacteriol.">
        <title>Complete genome sequence of "Candidatus Puniceispirillum marinum" IMCC1322, a representative of the SAR116 clade in the Alphaproteobacteria.</title>
        <authorList>
            <person name="Oh H.M."/>
            <person name="Kwon K.K."/>
            <person name="Kang I."/>
            <person name="Kang S.G."/>
            <person name="Lee J.H."/>
            <person name="Kim S.J."/>
            <person name="Cho J.C."/>
        </authorList>
    </citation>
    <scope>NUCLEOTIDE SEQUENCE [LARGE SCALE GENOMIC DNA]</scope>
    <source>
        <strain evidence="2 3">IMCC1322</strain>
    </source>
</reference>
<dbReference type="PROSITE" id="PS51257">
    <property type="entry name" value="PROKAR_LIPOPROTEIN"/>
    <property type="match status" value="1"/>
</dbReference>
<evidence type="ECO:0000256" key="1">
    <source>
        <dbReference type="SAM" id="SignalP"/>
    </source>
</evidence>
<dbReference type="Proteomes" id="UP000007460">
    <property type="component" value="Chromosome"/>
</dbReference>
<evidence type="ECO:0008006" key="4">
    <source>
        <dbReference type="Google" id="ProtNLM"/>
    </source>
</evidence>
<accession>D5BMT5</accession>
<name>D5BMT5_PUNMI</name>
<feature type="signal peptide" evidence="1">
    <location>
        <begin position="1"/>
        <end position="21"/>
    </location>
</feature>
<organism evidence="2 3">
    <name type="scientific">Puniceispirillum marinum (strain IMCC1322)</name>
    <dbReference type="NCBI Taxonomy" id="488538"/>
    <lineage>
        <taxon>Bacteria</taxon>
        <taxon>Pseudomonadati</taxon>
        <taxon>Pseudomonadota</taxon>
        <taxon>Alphaproteobacteria</taxon>
        <taxon>Candidatus Puniceispirillales</taxon>
        <taxon>Candidatus Puniceispirillaceae</taxon>
        <taxon>Candidatus Puniceispirillum</taxon>
    </lineage>
</organism>
<dbReference type="AlphaFoldDB" id="D5BMT5"/>
<evidence type="ECO:0000313" key="3">
    <source>
        <dbReference type="Proteomes" id="UP000007460"/>
    </source>
</evidence>
<sequence>MMQKLSLLFSLVALIFLGACGATTTMVSAPPQFEADSYQPLRMNARRMEIIENWQMPIEAPYIGYLANPAPSNVVIDWASHVLMPAGGSGELVLDISRASLTRTKLARSAGLNSLITDEQESKIEAHIEARLIWLQPVGGFQGMIELSARHSVTIPESSTANELDIAVQEALLAAVNLLDTQAREEVAKIPNITVP</sequence>
<keyword evidence="3" id="KW-1185">Reference proteome</keyword>
<proteinExistence type="predicted"/>
<protein>
    <recommendedName>
        <fullName evidence="4">ABC-type transport auxiliary lipoprotein component domain-containing protein</fullName>
    </recommendedName>
</protein>
<keyword evidence="1" id="KW-0732">Signal</keyword>
<dbReference type="EMBL" id="CP001751">
    <property type="protein sequence ID" value="ADE40128.1"/>
    <property type="molecule type" value="Genomic_DNA"/>
</dbReference>
<dbReference type="KEGG" id="apb:SAR116_1885"/>
<feature type="chain" id="PRO_5003069519" description="ABC-type transport auxiliary lipoprotein component domain-containing protein" evidence="1">
    <location>
        <begin position="22"/>
        <end position="196"/>
    </location>
</feature>